<protein>
    <recommendedName>
        <fullName evidence="3">Ribosome maturation factor RimP</fullName>
    </recommendedName>
</protein>
<evidence type="ECO:0000313" key="7">
    <source>
        <dbReference type="Proteomes" id="UP000231693"/>
    </source>
</evidence>
<comment type="caution">
    <text evidence="6">The sequence shown here is derived from an EMBL/GenBank/DDBJ whole genome shotgun (WGS) entry which is preliminary data.</text>
</comment>
<evidence type="ECO:0000313" key="6">
    <source>
        <dbReference type="EMBL" id="PJJ69012.1"/>
    </source>
</evidence>
<proteinExistence type="inferred from homology"/>
<sequence length="169" mass="17988">MAKHTEGSVRRVVEPVVTDAGLHLEDVAVTSAGARSVVRLTVDLAEDELGSLDLDRVADVSRLVSDALDADGTVSGAYVLEVGTPGTSRPLTELRHFKRARGRLVRVARTDGPQVTARLADVVDGALHLVEDGTGTQTQIALTDVAHANVEVELKRMSEVDLGDDDEEN</sequence>
<dbReference type="Gene3D" id="3.30.300.70">
    <property type="entry name" value="RimP-like superfamily, N-terminal"/>
    <property type="match status" value="1"/>
</dbReference>
<dbReference type="Pfam" id="PF17384">
    <property type="entry name" value="DUF150_C"/>
    <property type="match status" value="1"/>
</dbReference>
<comment type="similarity">
    <text evidence="3">Belongs to the RimP family.</text>
</comment>
<keyword evidence="7" id="KW-1185">Reference proteome</keyword>
<dbReference type="CDD" id="cd01734">
    <property type="entry name" value="YlxS_C"/>
    <property type="match status" value="1"/>
</dbReference>
<dbReference type="GO" id="GO:0005829">
    <property type="term" value="C:cytosol"/>
    <property type="evidence" value="ECO:0007669"/>
    <property type="project" value="TreeGrafter"/>
</dbReference>
<reference evidence="6 7" key="1">
    <citation type="submission" date="2017-11" db="EMBL/GenBank/DDBJ databases">
        <title>Genomic Encyclopedia of Archaeal and Bacterial Type Strains, Phase II (KMG-II): From Individual Species to Whole Genera.</title>
        <authorList>
            <person name="Goeker M."/>
        </authorList>
    </citation>
    <scope>NUCLEOTIDE SEQUENCE [LARGE SCALE GENOMIC DNA]</scope>
    <source>
        <strain evidence="6 7">DSM 25478</strain>
    </source>
</reference>
<keyword evidence="1 3" id="KW-0963">Cytoplasm</keyword>
<evidence type="ECO:0000256" key="2">
    <source>
        <dbReference type="ARBA" id="ARBA00022517"/>
    </source>
</evidence>
<dbReference type="PANTHER" id="PTHR33867">
    <property type="entry name" value="RIBOSOME MATURATION FACTOR RIMP"/>
    <property type="match status" value="1"/>
</dbReference>
<dbReference type="InterPro" id="IPR003728">
    <property type="entry name" value="Ribosome_maturation_RimP"/>
</dbReference>
<comment type="subcellular location">
    <subcellularLocation>
        <location evidence="3">Cytoplasm</location>
    </subcellularLocation>
</comment>
<evidence type="ECO:0000259" key="4">
    <source>
        <dbReference type="Pfam" id="PF02576"/>
    </source>
</evidence>
<accession>A0A2M9CCA2</accession>
<evidence type="ECO:0000256" key="3">
    <source>
        <dbReference type="HAMAP-Rule" id="MF_01077"/>
    </source>
</evidence>
<dbReference type="SUPFAM" id="SSF75420">
    <property type="entry name" value="YhbC-like, N-terminal domain"/>
    <property type="match status" value="1"/>
</dbReference>
<dbReference type="GO" id="GO:0000028">
    <property type="term" value="P:ribosomal small subunit assembly"/>
    <property type="evidence" value="ECO:0007669"/>
    <property type="project" value="TreeGrafter"/>
</dbReference>
<organism evidence="6 7">
    <name type="scientific">Sediminihabitans luteus</name>
    <dbReference type="NCBI Taxonomy" id="1138585"/>
    <lineage>
        <taxon>Bacteria</taxon>
        <taxon>Bacillati</taxon>
        <taxon>Actinomycetota</taxon>
        <taxon>Actinomycetes</taxon>
        <taxon>Micrococcales</taxon>
        <taxon>Cellulomonadaceae</taxon>
        <taxon>Sediminihabitans</taxon>
    </lineage>
</organism>
<dbReference type="Pfam" id="PF02576">
    <property type="entry name" value="RimP_N"/>
    <property type="match status" value="1"/>
</dbReference>
<dbReference type="Proteomes" id="UP000231693">
    <property type="component" value="Unassembled WGS sequence"/>
</dbReference>
<feature type="domain" description="Ribosome maturation factor RimP C-terminal" evidence="5">
    <location>
        <begin position="91"/>
        <end position="153"/>
    </location>
</feature>
<dbReference type="RefSeq" id="WP_100423965.1">
    <property type="nucleotide sequence ID" value="NZ_BOOX01000008.1"/>
</dbReference>
<dbReference type="OrthoDB" id="9805006at2"/>
<feature type="domain" description="Ribosome maturation factor RimP N-terminal" evidence="4">
    <location>
        <begin position="13"/>
        <end position="87"/>
    </location>
</feature>
<dbReference type="InterPro" id="IPR028989">
    <property type="entry name" value="RimP_N"/>
</dbReference>
<dbReference type="AlphaFoldDB" id="A0A2M9CCA2"/>
<gene>
    <name evidence="3" type="primary">rimP</name>
    <name evidence="6" type="ORF">CLV28_2819</name>
</gene>
<name>A0A2M9CCA2_9CELL</name>
<dbReference type="InterPro" id="IPR035956">
    <property type="entry name" value="RimP_N_sf"/>
</dbReference>
<dbReference type="EMBL" id="PGFE01000006">
    <property type="protein sequence ID" value="PJJ69012.1"/>
    <property type="molecule type" value="Genomic_DNA"/>
</dbReference>
<dbReference type="InterPro" id="IPR028998">
    <property type="entry name" value="RimP_C"/>
</dbReference>
<keyword evidence="2 3" id="KW-0690">Ribosome biogenesis</keyword>
<evidence type="ECO:0000256" key="1">
    <source>
        <dbReference type="ARBA" id="ARBA00022490"/>
    </source>
</evidence>
<dbReference type="GO" id="GO:0006412">
    <property type="term" value="P:translation"/>
    <property type="evidence" value="ECO:0007669"/>
    <property type="project" value="TreeGrafter"/>
</dbReference>
<dbReference type="HAMAP" id="MF_01077">
    <property type="entry name" value="RimP"/>
    <property type="match status" value="1"/>
</dbReference>
<evidence type="ECO:0000259" key="5">
    <source>
        <dbReference type="Pfam" id="PF17384"/>
    </source>
</evidence>
<comment type="function">
    <text evidence="3">Required for maturation of 30S ribosomal subunits.</text>
</comment>
<dbReference type="PANTHER" id="PTHR33867:SF1">
    <property type="entry name" value="RIBOSOME MATURATION FACTOR RIMP"/>
    <property type="match status" value="1"/>
</dbReference>